<dbReference type="PANTHER" id="PTHR43877">
    <property type="entry name" value="AMINOALKYLPHOSPHONATE N-ACETYLTRANSFERASE-RELATED-RELATED"/>
    <property type="match status" value="1"/>
</dbReference>
<dbReference type="Gene3D" id="3.40.630.30">
    <property type="match status" value="1"/>
</dbReference>
<dbReference type="InterPro" id="IPR016181">
    <property type="entry name" value="Acyl_CoA_acyltransferase"/>
</dbReference>
<evidence type="ECO:0000256" key="1">
    <source>
        <dbReference type="ARBA" id="ARBA00022679"/>
    </source>
</evidence>
<evidence type="ECO:0000256" key="2">
    <source>
        <dbReference type="ARBA" id="ARBA00023315"/>
    </source>
</evidence>
<dbReference type="EMBL" id="JBHMDO010000009">
    <property type="protein sequence ID" value="MFB9325180.1"/>
    <property type="molecule type" value="Genomic_DNA"/>
</dbReference>
<organism evidence="4 5">
    <name type="scientific">Paenibacillus aurantiacus</name>
    <dbReference type="NCBI Taxonomy" id="1936118"/>
    <lineage>
        <taxon>Bacteria</taxon>
        <taxon>Bacillati</taxon>
        <taxon>Bacillota</taxon>
        <taxon>Bacilli</taxon>
        <taxon>Bacillales</taxon>
        <taxon>Paenibacillaceae</taxon>
        <taxon>Paenibacillus</taxon>
    </lineage>
</organism>
<dbReference type="Proteomes" id="UP001589747">
    <property type="component" value="Unassembled WGS sequence"/>
</dbReference>
<dbReference type="EC" id="2.3.-.-" evidence="4"/>
<comment type="caution">
    <text evidence="4">The sequence shown here is derived from an EMBL/GenBank/DDBJ whole genome shotgun (WGS) entry which is preliminary data.</text>
</comment>
<feature type="domain" description="N-acetyltransferase" evidence="3">
    <location>
        <begin position="1"/>
        <end position="167"/>
    </location>
</feature>
<accession>A0ABV5KIY7</accession>
<evidence type="ECO:0000313" key="4">
    <source>
        <dbReference type="EMBL" id="MFB9325180.1"/>
    </source>
</evidence>
<dbReference type="InterPro" id="IPR000182">
    <property type="entry name" value="GNAT_dom"/>
</dbReference>
<dbReference type="InterPro" id="IPR050832">
    <property type="entry name" value="Bact_Acetyltransf"/>
</dbReference>
<dbReference type="Pfam" id="PF00583">
    <property type="entry name" value="Acetyltransf_1"/>
    <property type="match status" value="1"/>
</dbReference>
<sequence>MIIRLLTVGDAEGYRALRLRALREHPEAFLSTYEAEVARPIEATSAKLAPETGKFTLGAFDASGRLAGVATLVRETNPKIAHKANVYAVYVAPEARGNRVGQSLLQALIAKARACDGVEQLHLTVMASNKAAVRLYASVGFVAYGTEPRAMKIDGSYYDDQHMVLVL</sequence>
<dbReference type="PROSITE" id="PS51186">
    <property type="entry name" value="GNAT"/>
    <property type="match status" value="1"/>
</dbReference>
<keyword evidence="1 4" id="KW-0808">Transferase</keyword>
<reference evidence="4 5" key="1">
    <citation type="submission" date="2024-09" db="EMBL/GenBank/DDBJ databases">
        <authorList>
            <person name="Sun Q."/>
            <person name="Mori K."/>
        </authorList>
    </citation>
    <scope>NUCLEOTIDE SEQUENCE [LARGE SCALE GENOMIC DNA]</scope>
    <source>
        <strain evidence="4 5">TISTR 2452</strain>
    </source>
</reference>
<dbReference type="SUPFAM" id="SSF55729">
    <property type="entry name" value="Acyl-CoA N-acyltransferases (Nat)"/>
    <property type="match status" value="1"/>
</dbReference>
<protein>
    <submittedName>
        <fullName evidence="4">GNAT family N-acetyltransferase</fullName>
        <ecNumber evidence="4">2.3.-.-</ecNumber>
    </submittedName>
</protein>
<name>A0ABV5KIY7_9BACL</name>
<dbReference type="RefSeq" id="WP_377490520.1">
    <property type="nucleotide sequence ID" value="NZ_JBHMDO010000009.1"/>
</dbReference>
<evidence type="ECO:0000313" key="5">
    <source>
        <dbReference type="Proteomes" id="UP001589747"/>
    </source>
</evidence>
<keyword evidence="2 4" id="KW-0012">Acyltransferase</keyword>
<gene>
    <name evidence="4" type="ORF">ACFFSY_04515</name>
</gene>
<proteinExistence type="predicted"/>
<evidence type="ECO:0000259" key="3">
    <source>
        <dbReference type="PROSITE" id="PS51186"/>
    </source>
</evidence>
<dbReference type="GO" id="GO:0016746">
    <property type="term" value="F:acyltransferase activity"/>
    <property type="evidence" value="ECO:0007669"/>
    <property type="project" value="UniProtKB-KW"/>
</dbReference>
<keyword evidence="5" id="KW-1185">Reference proteome</keyword>
<dbReference type="CDD" id="cd04301">
    <property type="entry name" value="NAT_SF"/>
    <property type="match status" value="1"/>
</dbReference>
<dbReference type="PANTHER" id="PTHR43877:SF2">
    <property type="entry name" value="AMINOALKYLPHOSPHONATE N-ACETYLTRANSFERASE-RELATED"/>
    <property type="match status" value="1"/>
</dbReference>